<feature type="domain" description="Protein kinase" evidence="3">
    <location>
        <begin position="23"/>
        <end position="312"/>
    </location>
</feature>
<dbReference type="PANTHER" id="PTHR11909">
    <property type="entry name" value="CASEIN KINASE-RELATED"/>
    <property type="match status" value="1"/>
</dbReference>
<organism evidence="5 7">
    <name type="scientific">Trichinella papuae</name>
    <dbReference type="NCBI Taxonomy" id="268474"/>
    <lineage>
        <taxon>Eukaryota</taxon>
        <taxon>Metazoa</taxon>
        <taxon>Ecdysozoa</taxon>
        <taxon>Nematoda</taxon>
        <taxon>Enoplea</taxon>
        <taxon>Dorylaimia</taxon>
        <taxon>Trichinellida</taxon>
        <taxon>Trichinellidae</taxon>
        <taxon>Trichinella</taxon>
    </lineage>
</organism>
<dbReference type="GO" id="GO:0004672">
    <property type="term" value="F:protein kinase activity"/>
    <property type="evidence" value="ECO:0007669"/>
    <property type="project" value="InterPro"/>
</dbReference>
<dbReference type="Pfam" id="PF00069">
    <property type="entry name" value="Pkinase"/>
    <property type="match status" value="1"/>
</dbReference>
<evidence type="ECO:0000313" key="5">
    <source>
        <dbReference type="EMBL" id="KRZ67867.1"/>
    </source>
</evidence>
<evidence type="ECO:0000313" key="7">
    <source>
        <dbReference type="Proteomes" id="UP000054843"/>
    </source>
</evidence>
<dbReference type="InterPro" id="IPR050235">
    <property type="entry name" value="CK1_Ser-Thr_kinase"/>
</dbReference>
<dbReference type="InterPro" id="IPR000719">
    <property type="entry name" value="Prot_kinase_dom"/>
</dbReference>
<keyword evidence="1" id="KW-0547">Nucleotide-binding</keyword>
<dbReference type="InterPro" id="IPR017441">
    <property type="entry name" value="Protein_kinase_ATP_BS"/>
</dbReference>
<protein>
    <submittedName>
        <fullName evidence="5">Tau-tubulin kinase 1</fullName>
    </submittedName>
</protein>
<dbReference type="PROSITE" id="PS00107">
    <property type="entry name" value="PROTEIN_KINASE_ATP"/>
    <property type="match status" value="1"/>
</dbReference>
<dbReference type="GO" id="GO:0005524">
    <property type="term" value="F:ATP binding"/>
    <property type="evidence" value="ECO:0007669"/>
    <property type="project" value="UniProtKB-UniRule"/>
</dbReference>
<dbReference type="EMBL" id="JYDO01000337">
    <property type="protein sequence ID" value="KRZ65541.1"/>
    <property type="molecule type" value="Genomic_DNA"/>
</dbReference>
<feature type="coiled-coil region" evidence="2">
    <location>
        <begin position="46"/>
        <end position="73"/>
    </location>
</feature>
<sequence length="312" mass="36022">MENSVPNIVEINEVLVGINETSWQVKSYLGKGCFGAIVLAVNKKTGQEAALKLEDANQEIRRLKLEVEVLLELAEIKSTHSCVVYDRGRKDDKFNWVAMSLVGKSLMQLQTEVKRKFTLRTALHLAIETLEGISDLHRAGYLHRDIKPANFAIGLPPNCRQIYILDFGMSRKYLKKDGRHRRPRETAKFRGTPFYASPVALKEGEQARRDDVWAWFFMIIEFTVEKLPWDKTLYRGATLREKLKDMAEDRQFYVENSDKLLTGCPKQFFLIHEHLNKLHYSDAPDYEAIIKAIKAIYIDQGIDINSPLQYEN</sequence>
<dbReference type="PROSITE" id="PS50011">
    <property type="entry name" value="PROTEIN_KINASE_DOM"/>
    <property type="match status" value="1"/>
</dbReference>
<keyword evidence="5" id="KW-0808">Transferase</keyword>
<gene>
    <name evidence="5" type="primary">Ttbk1</name>
    <name evidence="5" type="ORF">T10_12558</name>
    <name evidence="4" type="ORF">T10_2345</name>
    <name evidence="6" type="ORF">T10_7065</name>
</gene>
<dbReference type="SUPFAM" id="SSF56112">
    <property type="entry name" value="Protein kinase-like (PK-like)"/>
    <property type="match status" value="1"/>
</dbReference>
<dbReference type="AlphaFoldDB" id="A0A0V1M7B8"/>
<evidence type="ECO:0000313" key="6">
    <source>
        <dbReference type="EMBL" id="KRZ73385.1"/>
    </source>
</evidence>
<evidence type="ECO:0000259" key="3">
    <source>
        <dbReference type="PROSITE" id="PS50011"/>
    </source>
</evidence>
<dbReference type="SMART" id="SM00220">
    <property type="entry name" value="S_TKc"/>
    <property type="match status" value="1"/>
</dbReference>
<name>A0A0V1M7B8_9BILA</name>
<keyword evidence="1" id="KW-0067">ATP-binding</keyword>
<evidence type="ECO:0000256" key="2">
    <source>
        <dbReference type="SAM" id="Coils"/>
    </source>
</evidence>
<reference evidence="5 7" key="1">
    <citation type="submission" date="2015-01" db="EMBL/GenBank/DDBJ databases">
        <title>Evolution of Trichinella species and genotypes.</title>
        <authorList>
            <person name="Korhonen P.K."/>
            <person name="Edoardo P."/>
            <person name="Giuseppe L.R."/>
            <person name="Gasser R.B."/>
        </authorList>
    </citation>
    <scope>NUCLEOTIDE SEQUENCE [LARGE SCALE GENOMIC DNA]</scope>
    <source>
        <strain evidence="5">ISS1980</strain>
    </source>
</reference>
<comment type="caution">
    <text evidence="5">The sequence shown here is derived from an EMBL/GenBank/DDBJ whole genome shotgun (WGS) entry which is preliminary data.</text>
</comment>
<keyword evidence="5" id="KW-0418">Kinase</keyword>
<evidence type="ECO:0000256" key="1">
    <source>
        <dbReference type="PROSITE-ProRule" id="PRU10141"/>
    </source>
</evidence>
<dbReference type="STRING" id="268474.A0A0V1M7B8"/>
<proteinExistence type="predicted"/>
<accession>A0A0V1M7B8</accession>
<dbReference type="InterPro" id="IPR011009">
    <property type="entry name" value="Kinase-like_dom_sf"/>
</dbReference>
<keyword evidence="2" id="KW-0175">Coiled coil</keyword>
<dbReference type="OrthoDB" id="5979581at2759"/>
<feature type="binding site" evidence="1">
    <location>
        <position position="52"/>
    </location>
    <ligand>
        <name>ATP</name>
        <dbReference type="ChEBI" id="CHEBI:30616"/>
    </ligand>
</feature>
<dbReference type="Gene3D" id="1.10.510.10">
    <property type="entry name" value="Transferase(Phosphotransferase) domain 1"/>
    <property type="match status" value="1"/>
</dbReference>
<dbReference type="Proteomes" id="UP000054843">
    <property type="component" value="Unassembled WGS sequence"/>
</dbReference>
<keyword evidence="7" id="KW-1185">Reference proteome</keyword>
<dbReference type="EMBL" id="JYDO01000064">
    <property type="protein sequence ID" value="KRZ73385.1"/>
    <property type="molecule type" value="Genomic_DNA"/>
</dbReference>
<dbReference type="EMBL" id="JYDO01000183">
    <property type="protein sequence ID" value="KRZ67867.1"/>
    <property type="molecule type" value="Genomic_DNA"/>
</dbReference>
<evidence type="ECO:0000313" key="4">
    <source>
        <dbReference type="EMBL" id="KRZ65541.1"/>
    </source>
</evidence>